<dbReference type="SUPFAM" id="SSF51735">
    <property type="entry name" value="NAD(P)-binding Rossmann-fold domains"/>
    <property type="match status" value="1"/>
</dbReference>
<keyword evidence="3 4" id="KW-0547">Nucleotide-binding</keyword>
<evidence type="ECO:0000256" key="4">
    <source>
        <dbReference type="HAMAP-Rule" id="MF_01988"/>
    </source>
</evidence>
<feature type="domain" description="CoA-binding" evidence="8">
    <location>
        <begin position="4"/>
        <end position="101"/>
    </location>
</feature>
<dbReference type="SMART" id="SM00881">
    <property type="entry name" value="CoA_binding"/>
    <property type="match status" value="1"/>
</dbReference>
<evidence type="ECO:0000256" key="2">
    <source>
        <dbReference type="ARBA" id="ARBA00022598"/>
    </source>
</evidence>
<dbReference type="NCBIfam" id="NF004230">
    <property type="entry name" value="PRK05678.1"/>
    <property type="match status" value="1"/>
</dbReference>
<dbReference type="NCBIfam" id="TIGR01019">
    <property type="entry name" value="sucCoAalpha"/>
    <property type="match status" value="1"/>
</dbReference>
<evidence type="ECO:0000256" key="7">
    <source>
        <dbReference type="RuleBase" id="RU000699"/>
    </source>
</evidence>
<comment type="subunit">
    <text evidence="4 7">Heterotetramer of two alpha and two beta subunits.</text>
</comment>
<dbReference type="Pfam" id="PF00549">
    <property type="entry name" value="Ligase_CoA"/>
    <property type="match status" value="1"/>
</dbReference>
<dbReference type="Proteomes" id="UP001063698">
    <property type="component" value="Chromosome"/>
</dbReference>
<keyword evidence="10" id="KW-1185">Reference proteome</keyword>
<dbReference type="HAMAP" id="MF_01988">
    <property type="entry name" value="Succ_CoA_alpha"/>
    <property type="match status" value="1"/>
</dbReference>
<dbReference type="PIRSF" id="PIRSF001553">
    <property type="entry name" value="SucCS_alpha"/>
    <property type="match status" value="1"/>
</dbReference>
<dbReference type="GO" id="GO:0004776">
    <property type="term" value="F:succinate-CoA ligase (GDP-forming) activity"/>
    <property type="evidence" value="ECO:0007669"/>
    <property type="project" value="TreeGrafter"/>
</dbReference>
<keyword evidence="2 4" id="KW-0436">Ligase</keyword>
<dbReference type="GO" id="GO:0004775">
    <property type="term" value="F:succinate-CoA ligase (ADP-forming) activity"/>
    <property type="evidence" value="ECO:0007669"/>
    <property type="project" value="UniProtKB-UniRule"/>
</dbReference>
<reference evidence="9" key="1">
    <citation type="submission" date="2013-11" db="EMBL/GenBank/DDBJ databases">
        <title>Comparative genomics of Ignicoccus.</title>
        <authorList>
            <person name="Podar M."/>
        </authorList>
    </citation>
    <scope>NUCLEOTIDE SEQUENCE</scope>
    <source>
        <strain evidence="9">DSM 13166</strain>
    </source>
</reference>
<evidence type="ECO:0000313" key="10">
    <source>
        <dbReference type="Proteomes" id="UP001063698"/>
    </source>
</evidence>
<dbReference type="AlphaFoldDB" id="A0A977KAN5"/>
<dbReference type="SUPFAM" id="SSF52210">
    <property type="entry name" value="Succinyl-CoA synthetase domains"/>
    <property type="match status" value="1"/>
</dbReference>
<dbReference type="FunFam" id="3.40.50.720:FF:000277">
    <property type="entry name" value="Succinate--CoA ligase [ADP-forming] subunit alpha"/>
    <property type="match status" value="1"/>
</dbReference>
<comment type="catalytic activity">
    <reaction evidence="4">
        <text>GTP + succinate + CoA = succinyl-CoA + GDP + phosphate</text>
        <dbReference type="Rhea" id="RHEA:22120"/>
        <dbReference type="ChEBI" id="CHEBI:30031"/>
        <dbReference type="ChEBI" id="CHEBI:37565"/>
        <dbReference type="ChEBI" id="CHEBI:43474"/>
        <dbReference type="ChEBI" id="CHEBI:57287"/>
        <dbReference type="ChEBI" id="CHEBI:57292"/>
        <dbReference type="ChEBI" id="CHEBI:58189"/>
    </reaction>
</comment>
<evidence type="ECO:0000256" key="3">
    <source>
        <dbReference type="ARBA" id="ARBA00022741"/>
    </source>
</evidence>
<dbReference type="Pfam" id="PF02629">
    <property type="entry name" value="CoA_binding"/>
    <property type="match status" value="1"/>
</dbReference>
<comment type="catalytic activity">
    <reaction evidence="4 7">
        <text>succinate + ATP + CoA = succinyl-CoA + ADP + phosphate</text>
        <dbReference type="Rhea" id="RHEA:17661"/>
        <dbReference type="ChEBI" id="CHEBI:30031"/>
        <dbReference type="ChEBI" id="CHEBI:30616"/>
        <dbReference type="ChEBI" id="CHEBI:43474"/>
        <dbReference type="ChEBI" id="CHEBI:57287"/>
        <dbReference type="ChEBI" id="CHEBI:57292"/>
        <dbReference type="ChEBI" id="CHEBI:456216"/>
        <dbReference type="EC" id="6.2.1.5"/>
    </reaction>
</comment>
<dbReference type="InterPro" id="IPR003781">
    <property type="entry name" value="CoA-bd"/>
</dbReference>
<dbReference type="GO" id="GO:0009361">
    <property type="term" value="C:succinate-CoA ligase complex (ADP-forming)"/>
    <property type="evidence" value="ECO:0007669"/>
    <property type="project" value="TreeGrafter"/>
</dbReference>
<feature type="binding site" evidence="4">
    <location>
        <begin position="97"/>
        <end position="99"/>
    </location>
    <ligand>
        <name>CoA</name>
        <dbReference type="ChEBI" id="CHEBI:57287"/>
    </ligand>
</feature>
<feature type="binding site" evidence="4">
    <location>
        <position position="160"/>
    </location>
    <ligand>
        <name>substrate</name>
        <note>ligand shared with subunit beta</note>
    </ligand>
</feature>
<gene>
    <name evidence="4" type="primary">sucD</name>
    <name evidence="9" type="ORF">IPA_05345</name>
</gene>
<dbReference type="EC" id="6.2.1.5" evidence="4"/>
<keyword evidence="1 4" id="KW-0816">Tricarboxylic acid cycle</keyword>
<evidence type="ECO:0000256" key="1">
    <source>
        <dbReference type="ARBA" id="ARBA00022532"/>
    </source>
</evidence>
<accession>A0A977KAN5</accession>
<dbReference type="PRINTS" id="PR01798">
    <property type="entry name" value="SCOASYNTHASE"/>
</dbReference>
<dbReference type="PROSITE" id="PS00399">
    <property type="entry name" value="SUCCINYL_COA_LIG_2"/>
    <property type="match status" value="1"/>
</dbReference>
<dbReference type="PANTHER" id="PTHR11117">
    <property type="entry name" value="SUCCINYL-COA LIGASE SUBUNIT ALPHA"/>
    <property type="match status" value="1"/>
</dbReference>
<protein>
    <recommendedName>
        <fullName evidence="4">Succinate--CoA ligase [ADP-forming] subunit alpha</fullName>
        <ecNumber evidence="4">6.2.1.5</ecNumber>
    </recommendedName>
    <alternativeName>
        <fullName evidence="4">Succinyl-CoA synthetase subunit alpha</fullName>
        <shortName evidence="4">SCS-alpha</shortName>
    </alternativeName>
</protein>
<feature type="binding site" evidence="4">
    <location>
        <position position="43"/>
    </location>
    <ligand>
        <name>CoA</name>
        <dbReference type="ChEBI" id="CHEBI:57287"/>
    </ligand>
</feature>
<comment type="function">
    <text evidence="4 7">Succinyl-CoA synthetase functions in the citric acid cycle (TCA), coupling the hydrolysis of succinyl-CoA to the synthesis of either ATP or GTP and thus represents the only step of substrate-level phosphorylation in the TCA. The alpha subunit of the enzyme binds the substrates coenzyme A and phosphate, while succinate binding and nucleotide specificity is provided by the beta subunit.</text>
</comment>
<dbReference type="InterPro" id="IPR005811">
    <property type="entry name" value="SUCC_ACL_C"/>
</dbReference>
<dbReference type="InterPro" id="IPR033847">
    <property type="entry name" value="Citrt_syn/SCS-alpha_CS"/>
</dbReference>
<dbReference type="KEGG" id="ipc:IPA_05345"/>
<name>A0A977KAN5_9CREN</name>
<dbReference type="PANTHER" id="PTHR11117:SF2">
    <property type="entry name" value="SUCCINATE--COA LIGASE [ADP_GDP-FORMING] SUBUNIT ALPHA, MITOCHONDRIAL"/>
    <property type="match status" value="1"/>
</dbReference>
<evidence type="ECO:0000256" key="5">
    <source>
        <dbReference type="PIRSR" id="PIRSR001553-1"/>
    </source>
</evidence>
<dbReference type="FunFam" id="3.40.50.261:FF:000006">
    <property type="entry name" value="Succinate--CoA ligase [ADP-forming] subunit alpha"/>
    <property type="match status" value="1"/>
</dbReference>
<evidence type="ECO:0000256" key="6">
    <source>
        <dbReference type="RuleBase" id="RU000677"/>
    </source>
</evidence>
<feature type="binding site" evidence="4">
    <location>
        <begin position="17"/>
        <end position="20"/>
    </location>
    <ligand>
        <name>CoA</name>
        <dbReference type="ChEBI" id="CHEBI:57287"/>
    </ligand>
</feature>
<dbReference type="GO" id="GO:0000166">
    <property type="term" value="F:nucleotide binding"/>
    <property type="evidence" value="ECO:0007669"/>
    <property type="project" value="UniProtKB-KW"/>
</dbReference>
<dbReference type="InterPro" id="IPR016102">
    <property type="entry name" value="Succinyl-CoA_synth-like"/>
</dbReference>
<dbReference type="PROSITE" id="PS01216">
    <property type="entry name" value="SUCCINYL_COA_LIG_1"/>
    <property type="match status" value="1"/>
</dbReference>
<evidence type="ECO:0000313" key="9">
    <source>
        <dbReference type="EMBL" id="UXD21553.1"/>
    </source>
</evidence>
<comment type="similarity">
    <text evidence="4 6">Belongs to the succinate/malate CoA ligase alpha subunit family.</text>
</comment>
<dbReference type="InterPro" id="IPR017440">
    <property type="entry name" value="Cit_synth/succinyl-CoA_lig_AS"/>
</dbReference>
<dbReference type="InterPro" id="IPR036291">
    <property type="entry name" value="NAD(P)-bd_dom_sf"/>
</dbReference>
<comment type="pathway">
    <text evidence="4 7">Carbohydrate metabolism; tricarboxylic acid cycle; succinate from succinyl-CoA (ligase route): step 1/1.</text>
</comment>
<dbReference type="Gene3D" id="3.40.50.261">
    <property type="entry name" value="Succinyl-CoA synthetase domains"/>
    <property type="match status" value="1"/>
</dbReference>
<sequence length="296" mass="31051">MVVLVDENTRVVVQGMTGRYGKFHSEQMMKYGTKILAGVTPGKGGQEVLGRPIFDTVKEAKEQFPELNTSIIFVPSSGAADAIIEAADAGLKLIVVITEGIPVHDTLRAVRYARSKGAVVVGPNCPGVISPGKAKVGIMPHQYFTPGRVGIVSRSGTLTYEIAYQLTKRGIGQSTAIGIGGDPIIGLDTVEAVKLMDKDPDTDLIVVIGEIGGDAEERLAAAIKRGEITKPVVAYVAGRTAPPGKRMGHAGAIISMGAGTAESKVKAFREAGVPVADIPSQVPDLVEQKLKEMGKL</sequence>
<dbReference type="EMBL" id="CP006868">
    <property type="protein sequence ID" value="UXD21553.1"/>
    <property type="molecule type" value="Genomic_DNA"/>
</dbReference>
<dbReference type="GO" id="GO:0006099">
    <property type="term" value="P:tricarboxylic acid cycle"/>
    <property type="evidence" value="ECO:0007669"/>
    <property type="project" value="UniProtKB-UniRule"/>
</dbReference>
<evidence type="ECO:0000259" key="8">
    <source>
        <dbReference type="SMART" id="SM00881"/>
    </source>
</evidence>
<dbReference type="Gene3D" id="3.40.50.720">
    <property type="entry name" value="NAD(P)-binding Rossmann-like Domain"/>
    <property type="match status" value="1"/>
</dbReference>
<feature type="active site" description="Tele-phosphohistidine intermediate" evidence="4 5">
    <location>
        <position position="249"/>
    </location>
</feature>
<dbReference type="InterPro" id="IPR005810">
    <property type="entry name" value="CoA_lig_alpha"/>
</dbReference>
<proteinExistence type="inferred from homology"/>
<organism evidence="9 10">
    <name type="scientific">Ignicoccus pacificus DSM 13166</name>
    <dbReference type="NCBI Taxonomy" id="940294"/>
    <lineage>
        <taxon>Archaea</taxon>
        <taxon>Thermoproteota</taxon>
        <taxon>Thermoprotei</taxon>
        <taxon>Desulfurococcales</taxon>
        <taxon>Desulfurococcaceae</taxon>
        <taxon>Ignicoccus</taxon>
    </lineage>
</organism>